<dbReference type="InterPro" id="IPR043128">
    <property type="entry name" value="Rev_trsase/Diguanyl_cyclase"/>
</dbReference>
<dbReference type="PANTHER" id="PTHR35369">
    <property type="entry name" value="BLR3025 PROTEIN-RELATED"/>
    <property type="match status" value="1"/>
</dbReference>
<dbReference type="InterPro" id="IPR050356">
    <property type="entry name" value="SulA_CellDiv_inhibitor"/>
</dbReference>
<feature type="domain" description="UmuC" evidence="2">
    <location>
        <begin position="36"/>
        <end position="157"/>
    </location>
</feature>
<dbReference type="Pfam" id="PF00817">
    <property type="entry name" value="IMS"/>
    <property type="match status" value="1"/>
</dbReference>
<dbReference type="InterPro" id="IPR001126">
    <property type="entry name" value="UmuC"/>
</dbReference>
<dbReference type="PROSITE" id="PS50173">
    <property type="entry name" value="UMUC"/>
    <property type="match status" value="1"/>
</dbReference>
<organism evidence="3">
    <name type="scientific">freshwater metagenome</name>
    <dbReference type="NCBI Taxonomy" id="449393"/>
    <lineage>
        <taxon>unclassified sequences</taxon>
        <taxon>metagenomes</taxon>
        <taxon>ecological metagenomes</taxon>
    </lineage>
</organism>
<keyword evidence="1" id="KW-0227">DNA damage</keyword>
<protein>
    <submittedName>
        <fullName evidence="3">Unannotated protein</fullName>
    </submittedName>
</protein>
<dbReference type="AlphaFoldDB" id="A0A6J6G608"/>
<accession>A0A6J6G608</accession>
<evidence type="ECO:0000313" key="3">
    <source>
        <dbReference type="EMBL" id="CAB4595299.1"/>
    </source>
</evidence>
<dbReference type="SUPFAM" id="SSF56672">
    <property type="entry name" value="DNA/RNA polymerases"/>
    <property type="match status" value="1"/>
</dbReference>
<gene>
    <name evidence="3" type="ORF">UFOPK1826_00298</name>
</gene>
<reference evidence="3" key="1">
    <citation type="submission" date="2020-05" db="EMBL/GenBank/DDBJ databases">
        <authorList>
            <person name="Chiriac C."/>
            <person name="Salcher M."/>
            <person name="Ghai R."/>
            <person name="Kavagutti S V."/>
        </authorList>
    </citation>
    <scope>NUCLEOTIDE SEQUENCE</scope>
</reference>
<dbReference type="PANTHER" id="PTHR35369:SF2">
    <property type="entry name" value="BLR3025 PROTEIN"/>
    <property type="match status" value="1"/>
</dbReference>
<name>A0A6J6G608_9ZZZZ</name>
<dbReference type="EMBL" id="CAEZUN010000023">
    <property type="protein sequence ID" value="CAB4595299.1"/>
    <property type="molecule type" value="Genomic_DNA"/>
</dbReference>
<dbReference type="Gene3D" id="3.30.70.270">
    <property type="match status" value="1"/>
</dbReference>
<dbReference type="GO" id="GO:0006281">
    <property type="term" value="P:DNA repair"/>
    <property type="evidence" value="ECO:0007669"/>
    <property type="project" value="InterPro"/>
</dbReference>
<dbReference type="CDD" id="cd03468">
    <property type="entry name" value="PolY_like"/>
    <property type="match status" value="1"/>
</dbReference>
<dbReference type="Gene3D" id="3.40.1170.60">
    <property type="match status" value="1"/>
</dbReference>
<sequence>MRTPKRLAVLRCLDWSAVVAAKNSTTPCAVIHAQRVISRTPAAMRYGVQVGMRRRHAQALCPDIEIVAHQPSRDRTAFDAVVRVVNELVPLIEVSEPGLIVFAARGPSRYMGGDGPMASKIVEALKTSVADSRLAALLVGVGVADSRLAAQIASHASAMASSSANLFVPYVVEPDKTNEWLAPQSVRVLGEFASINRETISLLERLGLNTLHDVCALSESVLAGRFGELGVELHRLSRGDEQYPLAVVPHPPEHLCIEKFDEPVSDQQIIINSVQRMAVAFTEYYSVHGSVCVRIVISFESESGKRSERLWYRPQGLTTSAIIENAKWQLEAWLASQLAGDISGDPESHALENYALENYALENHGLVRVQLIADEVRTDTAQQLRLWGGSTQTDETATQAIGRLSELLGSSAVQVAKWQGGRDVLDSYELVSATHAQTIGSASSHEQISAQKWRGALPNPSPSVVYSEPIQVQINDQFGKLLSVSARHELSASPVSVIIGSTHYKVNSWAGPWPVEERWWDSARSRRLVRLQLVCEKITADSALQILAMLAILEHGEWTVAAIYS</sequence>
<proteinExistence type="predicted"/>
<evidence type="ECO:0000256" key="1">
    <source>
        <dbReference type="ARBA" id="ARBA00022763"/>
    </source>
</evidence>
<dbReference type="InterPro" id="IPR043502">
    <property type="entry name" value="DNA/RNA_pol_sf"/>
</dbReference>
<evidence type="ECO:0000259" key="2">
    <source>
        <dbReference type="PROSITE" id="PS50173"/>
    </source>
</evidence>